<feature type="transmembrane region" description="Helical" evidence="12">
    <location>
        <begin position="1410"/>
        <end position="1433"/>
    </location>
</feature>
<dbReference type="SMART" id="SM00060">
    <property type="entry name" value="FN3"/>
    <property type="match status" value="11"/>
</dbReference>
<dbReference type="InterPro" id="IPR013783">
    <property type="entry name" value="Ig-like_fold"/>
</dbReference>
<keyword evidence="4 13" id="KW-0732">Signal</keyword>
<evidence type="ECO:0000256" key="8">
    <source>
        <dbReference type="ARBA" id="ARBA00023136"/>
    </source>
</evidence>
<dbReference type="EC" id="3.1.3.48" evidence="2"/>
<keyword evidence="8 12" id="KW-0472">Membrane</keyword>
<dbReference type="SUPFAM" id="SSF52799">
    <property type="entry name" value="(Phosphotyrosine protein) phosphatases II"/>
    <property type="match status" value="1"/>
</dbReference>
<dbReference type="InterPro" id="IPR050713">
    <property type="entry name" value="RTP_Phos/Ushers"/>
</dbReference>
<evidence type="ECO:0000256" key="1">
    <source>
        <dbReference type="ARBA" id="ARBA00004479"/>
    </source>
</evidence>
<keyword evidence="7 12" id="KW-1133">Transmembrane helix</keyword>
<dbReference type="EMBL" id="JAODUO010000039">
    <property type="protein sequence ID" value="KAK2192070.1"/>
    <property type="molecule type" value="Genomic_DNA"/>
</dbReference>
<evidence type="ECO:0000313" key="17">
    <source>
        <dbReference type="EMBL" id="KAK2192070.1"/>
    </source>
</evidence>
<evidence type="ECO:0000256" key="13">
    <source>
        <dbReference type="SAM" id="SignalP"/>
    </source>
</evidence>
<dbReference type="InterPro" id="IPR000387">
    <property type="entry name" value="Tyr_Pase_dom"/>
</dbReference>
<feature type="domain" description="Fibronectin type-III" evidence="16">
    <location>
        <begin position="825"/>
        <end position="918"/>
    </location>
</feature>
<dbReference type="InterPro" id="IPR029021">
    <property type="entry name" value="Prot-tyrosine_phosphatase-like"/>
</dbReference>
<accession>A0AAD9UK01</accession>
<dbReference type="PANTHER" id="PTHR46957">
    <property type="entry name" value="CYTOKINE RECEPTOR"/>
    <property type="match status" value="1"/>
</dbReference>
<feature type="domain" description="Fibronectin type-III" evidence="16">
    <location>
        <begin position="81"/>
        <end position="170"/>
    </location>
</feature>
<dbReference type="InterPro" id="IPR036116">
    <property type="entry name" value="FN3_sf"/>
</dbReference>
<dbReference type="FunFam" id="3.90.190.10:FF:000009">
    <property type="entry name" value="Receptor-type tyrosine-protein phosphatase beta"/>
    <property type="match status" value="1"/>
</dbReference>
<evidence type="ECO:0000259" key="14">
    <source>
        <dbReference type="PROSITE" id="PS50055"/>
    </source>
</evidence>
<comment type="caution">
    <text evidence="17">The sequence shown here is derived from an EMBL/GenBank/DDBJ whole genome shotgun (WGS) entry which is preliminary data.</text>
</comment>
<evidence type="ECO:0000259" key="15">
    <source>
        <dbReference type="PROSITE" id="PS50056"/>
    </source>
</evidence>
<dbReference type="Pfam" id="PF00102">
    <property type="entry name" value="Y_phosphatase"/>
    <property type="match status" value="1"/>
</dbReference>
<dbReference type="Gene3D" id="2.60.40.10">
    <property type="entry name" value="Immunoglobulins"/>
    <property type="match status" value="7"/>
</dbReference>
<dbReference type="GO" id="GO:0004725">
    <property type="term" value="F:protein tyrosine phosphatase activity"/>
    <property type="evidence" value="ECO:0007669"/>
    <property type="project" value="UniProtKB-EC"/>
</dbReference>
<feature type="domain" description="Tyrosine-protein phosphatase" evidence="14">
    <location>
        <begin position="1490"/>
        <end position="1722"/>
    </location>
</feature>
<evidence type="ECO:0000256" key="5">
    <source>
        <dbReference type="ARBA" id="ARBA00022801"/>
    </source>
</evidence>
<feature type="compositionally biased region" description="Basic and acidic residues" evidence="11">
    <location>
        <begin position="560"/>
        <end position="569"/>
    </location>
</feature>
<evidence type="ECO:0000256" key="12">
    <source>
        <dbReference type="SAM" id="Phobius"/>
    </source>
</evidence>
<feature type="signal peptide" evidence="13">
    <location>
        <begin position="1"/>
        <end position="17"/>
    </location>
</feature>
<protein>
    <recommendedName>
        <fullName evidence="2">protein-tyrosine-phosphatase</fullName>
        <ecNumber evidence="2">3.1.3.48</ecNumber>
    </recommendedName>
</protein>
<name>A0AAD9UK01_RIDPI</name>
<keyword evidence="3 12" id="KW-0812">Transmembrane</keyword>
<feature type="region of interest" description="Disordered" evidence="11">
    <location>
        <begin position="548"/>
        <end position="571"/>
    </location>
</feature>
<feature type="domain" description="Fibronectin type-III" evidence="16">
    <location>
        <begin position="694"/>
        <end position="782"/>
    </location>
</feature>
<dbReference type="PROSITE" id="PS50056">
    <property type="entry name" value="TYR_PHOSPHATASE_2"/>
    <property type="match status" value="1"/>
</dbReference>
<dbReference type="PANTHER" id="PTHR46957:SF3">
    <property type="entry name" value="CYTOKINE RECEPTOR"/>
    <property type="match status" value="1"/>
</dbReference>
<feature type="domain" description="Tyrosine specific protein phosphatases" evidence="15">
    <location>
        <begin position="1652"/>
        <end position="1726"/>
    </location>
</feature>
<dbReference type="PROSITE" id="PS00383">
    <property type="entry name" value="TYR_PHOSPHATASE_1"/>
    <property type="match status" value="1"/>
</dbReference>
<organism evidence="17 18">
    <name type="scientific">Ridgeia piscesae</name>
    <name type="common">Tubeworm</name>
    <dbReference type="NCBI Taxonomy" id="27915"/>
    <lineage>
        <taxon>Eukaryota</taxon>
        <taxon>Metazoa</taxon>
        <taxon>Spiralia</taxon>
        <taxon>Lophotrochozoa</taxon>
        <taxon>Annelida</taxon>
        <taxon>Polychaeta</taxon>
        <taxon>Sedentaria</taxon>
        <taxon>Canalipalpata</taxon>
        <taxon>Sabellida</taxon>
        <taxon>Siboglinidae</taxon>
        <taxon>Ridgeia</taxon>
    </lineage>
</organism>
<evidence type="ECO:0000256" key="6">
    <source>
        <dbReference type="ARBA" id="ARBA00022912"/>
    </source>
</evidence>
<evidence type="ECO:0000256" key="9">
    <source>
        <dbReference type="ARBA" id="ARBA00023180"/>
    </source>
</evidence>
<gene>
    <name evidence="17" type="ORF">NP493_39g00024</name>
</gene>
<keyword evidence="5" id="KW-0378">Hydrolase</keyword>
<evidence type="ECO:0000256" key="10">
    <source>
        <dbReference type="ARBA" id="ARBA00051722"/>
    </source>
</evidence>
<dbReference type="SMART" id="SM00404">
    <property type="entry name" value="PTPc_motif"/>
    <property type="match status" value="1"/>
</dbReference>
<dbReference type="GO" id="GO:0016020">
    <property type="term" value="C:membrane"/>
    <property type="evidence" value="ECO:0007669"/>
    <property type="project" value="UniProtKB-SubCell"/>
</dbReference>
<dbReference type="PRINTS" id="PR00700">
    <property type="entry name" value="PRTYPHPHTASE"/>
</dbReference>
<sequence length="1735" mass="191766">MTVECVLWSVAVAWVDTAPLVNFTVALDSAEIYSATGQASSPYQVGGLQPGTLYHLQVDALHENGTLLVLLDANTYTKPNPAENVEVREQTTGSITVTWQAPSIGDLSYYIAKLQEVTSSEKNVSKTDKHATFTGLDAAGKYTIVIETVMGDQIGNAVMKIIYTKPAAPTAVSVTAHDTEIVMITWTPATNKDEVSFQVSYQVAGGTKTLTSCQVSGCALTMPVKAGQPVTVFVTASVAYVTSDEATAVGNTKPLPPGYMQVVDRGTESLTLAGRLPTASSVSDDITVKVTPSPSYLPQHRLTGTNYSVTALGLKPGTSYTITVETVSGRERSNSTEQTFYTRPTKPTAVTRHATTTDTLTVTWSEPAGGMFTQYVLNIRRSGTSNVIKISKVAKSALRQETFEGLKPGEMYEVILQTEISGVYSDPATSTLRTSYLAELVGVKSQQEVSGETIEYKELNAGTAYTSVIRTVSGDQTSDPQQDVFYTIEWGRPDAGSYDGFRLTLLTNGQDPVYVNLNLSEMRHQFSSLQPATRYTVKTVSVDSYRATVSKSDSNPPADYVEHTSKSAERTNLTPGGTYVIKVRAVKNGIESISTDGLRVTLNNPSGLRATNVGQTSIELQWNDPEGDFDGFIVELKRDNSVVNRTLVDRSTKTVEIQDLQPDHRYTAVVYSLSSGQKSSGASTSVTTMSLGTVTLELQQRSTTSITVGWMKASGEVTYYELQVVAKDGGQTKSTEIQAGRPLQHEFRDLQPGRTYTFTISVVASGMKGTGSSRDITTNPSIVESLSVDTLTTDTVRVQWQVRSDSTQQEFQGHCQATIPICGPLPVSLRVEVLSPDLAALSWVGGEGSQQDRYQVRYKGEMVSTQWSSVQLVNDGTETNMTDLTPGDRYLFEVTAFSVDQRNPIPPSGVAVVNSATTTSRVKVSWTYEYSQRSYWTHWLVVYGQVGSAATLSQTLQDVNLSTYTVDNLLAGYNYTVQVYTVTVNNVTSLSPATVNATVRPVITTEMRETVEQTTTDTLALHYTEETGSGTFDHYIFTLQETPHVHPVIMDRGDLDRKVMFHGLQPGHEYWVMAQTMNGSASHFDVVCGKCNDSQHRRVRLEEHSTRFNNLEPFTHYTFDVRSLVGQDPTKYSAVLSIRCNTSEGRPHQVEDFRLSNVKPYEVTLTWDKPRVTNGNLKKYVITYNGTKQFKDRVKGTIEMTESELSYTVEKLKAGYTYEFEIRAYTGNSQAGDPASLKVTLPVQAPYIALPDIAKATPTLVNDSVTTSSFEMEFVNPFSDKNGAIVGYSIVVTTDKDLKDLAMADLPNWSHRRTGDAVLYVAVEKCPNFFTAGNTCWSSGVMKRSVSVDRVVVTVGGDPECDENDRDPCNGKLTPGTTYYTMLRAYTEGNLFANTPFSQGVTTAERPVNIAVIVVPIVVCLLLVIVIAVIVVLRRRGTFSKKARPECPIFIGTLQQPAHRSKTDDSSRPIKLTDFPEHWKTMNADAQFKFAEEYEDLKEVGREQVISAAELPANRMKNRFSNILPYDNTRVRLLQGDEEEEGTDYINASWIPGYNSKREYIVTQGPLPSTRDDLWRVVWEQNVQSIDKCDHYWPVDSEPMFYGDIQVMILNETKCTEWIVTEFKISSGGRSRNLKHFHYTAWPDFGVPDNPRSLIGFVRLVRSKLKTTEGPTIVHCSAGVGRSGTFIVLDRMLQHIQEHDYVDIFGTVYEMRKYRHWMVQTEPPLSPLCHRGSGV</sequence>
<evidence type="ECO:0000259" key="16">
    <source>
        <dbReference type="PROSITE" id="PS50853"/>
    </source>
</evidence>
<feature type="domain" description="Fibronectin type-III" evidence="16">
    <location>
        <begin position="604"/>
        <end position="693"/>
    </location>
</feature>
<feature type="domain" description="Fibronectin type-III" evidence="16">
    <location>
        <begin position="1149"/>
        <end position="1246"/>
    </location>
</feature>
<dbReference type="SUPFAM" id="SSF49265">
    <property type="entry name" value="Fibronectin type III"/>
    <property type="match status" value="7"/>
</dbReference>
<evidence type="ECO:0000256" key="11">
    <source>
        <dbReference type="SAM" id="MobiDB-lite"/>
    </source>
</evidence>
<dbReference type="InterPro" id="IPR003961">
    <property type="entry name" value="FN3_dom"/>
</dbReference>
<dbReference type="Proteomes" id="UP001209878">
    <property type="component" value="Unassembled WGS sequence"/>
</dbReference>
<comment type="catalytic activity">
    <reaction evidence="10">
        <text>O-phospho-L-tyrosyl-[protein] + H2O = L-tyrosyl-[protein] + phosphate</text>
        <dbReference type="Rhea" id="RHEA:10684"/>
        <dbReference type="Rhea" id="RHEA-COMP:10136"/>
        <dbReference type="Rhea" id="RHEA-COMP:20101"/>
        <dbReference type="ChEBI" id="CHEBI:15377"/>
        <dbReference type="ChEBI" id="CHEBI:43474"/>
        <dbReference type="ChEBI" id="CHEBI:46858"/>
        <dbReference type="ChEBI" id="CHEBI:61978"/>
        <dbReference type="EC" id="3.1.3.48"/>
    </reaction>
</comment>
<dbReference type="InterPro" id="IPR016130">
    <property type="entry name" value="Tyr_Pase_AS"/>
</dbReference>
<dbReference type="SMART" id="SM00194">
    <property type="entry name" value="PTPc"/>
    <property type="match status" value="1"/>
</dbReference>
<evidence type="ECO:0000313" key="18">
    <source>
        <dbReference type="Proteomes" id="UP001209878"/>
    </source>
</evidence>
<evidence type="ECO:0000256" key="4">
    <source>
        <dbReference type="ARBA" id="ARBA00022729"/>
    </source>
</evidence>
<proteinExistence type="predicted"/>
<feature type="chain" id="PRO_5042006704" description="protein-tyrosine-phosphatase" evidence="13">
    <location>
        <begin position="18"/>
        <end position="1735"/>
    </location>
</feature>
<feature type="domain" description="Fibronectin type-III" evidence="16">
    <location>
        <begin position="256"/>
        <end position="345"/>
    </location>
</feature>
<dbReference type="CDD" id="cd00063">
    <property type="entry name" value="FN3"/>
    <property type="match status" value="8"/>
</dbReference>
<keyword evidence="9" id="KW-0325">Glycoprotein</keyword>
<evidence type="ECO:0000256" key="7">
    <source>
        <dbReference type="ARBA" id="ARBA00022989"/>
    </source>
</evidence>
<keyword evidence="18" id="KW-1185">Reference proteome</keyword>
<evidence type="ECO:0000256" key="3">
    <source>
        <dbReference type="ARBA" id="ARBA00022692"/>
    </source>
</evidence>
<dbReference type="PROSITE" id="PS50853">
    <property type="entry name" value="FN3"/>
    <property type="match status" value="7"/>
</dbReference>
<dbReference type="InterPro" id="IPR000242">
    <property type="entry name" value="PTP_cat"/>
</dbReference>
<reference evidence="17" key="1">
    <citation type="journal article" date="2023" name="Mol. Biol. Evol.">
        <title>Third-Generation Sequencing Reveals the Adaptive Role of the Epigenome in Three Deep-Sea Polychaetes.</title>
        <authorList>
            <person name="Perez M."/>
            <person name="Aroh O."/>
            <person name="Sun Y."/>
            <person name="Lan Y."/>
            <person name="Juniper S.K."/>
            <person name="Young C.R."/>
            <person name="Angers B."/>
            <person name="Qian P.Y."/>
        </authorList>
    </citation>
    <scope>NUCLEOTIDE SEQUENCE</scope>
    <source>
        <strain evidence="17">R07B-5</strain>
    </source>
</reference>
<evidence type="ECO:0000256" key="2">
    <source>
        <dbReference type="ARBA" id="ARBA00013064"/>
    </source>
</evidence>
<comment type="subcellular location">
    <subcellularLocation>
        <location evidence="1">Membrane</location>
        <topology evidence="1">Single-pass type I membrane protein</topology>
    </subcellularLocation>
</comment>
<keyword evidence="6" id="KW-0904">Protein phosphatase</keyword>
<dbReference type="InterPro" id="IPR003595">
    <property type="entry name" value="Tyr_Pase_cat"/>
</dbReference>
<dbReference type="Pfam" id="PF00041">
    <property type="entry name" value="fn3"/>
    <property type="match status" value="7"/>
</dbReference>
<dbReference type="PROSITE" id="PS50055">
    <property type="entry name" value="TYR_PHOSPHATASE_PTP"/>
    <property type="match status" value="1"/>
</dbReference>
<feature type="domain" description="Fibronectin type-III" evidence="16">
    <location>
        <begin position="346"/>
        <end position="438"/>
    </location>
</feature>
<dbReference type="Gene3D" id="3.90.190.10">
    <property type="entry name" value="Protein tyrosine phosphatase superfamily"/>
    <property type="match status" value="1"/>
</dbReference>